<accession>A0A0K6SA95</accession>
<feature type="non-terminal residue" evidence="1">
    <location>
        <position position="1"/>
    </location>
</feature>
<organism evidence="1">
    <name type="scientific">Chromera velia CCMP2878</name>
    <dbReference type="NCBI Taxonomy" id="1169474"/>
    <lineage>
        <taxon>Eukaryota</taxon>
        <taxon>Sar</taxon>
        <taxon>Alveolata</taxon>
        <taxon>Colpodellida</taxon>
        <taxon>Chromeraceae</taxon>
        <taxon>Chromera</taxon>
    </lineage>
</organism>
<protein>
    <submittedName>
        <fullName evidence="1">Uncharacterized protein</fullName>
    </submittedName>
</protein>
<dbReference type="AlphaFoldDB" id="A0A0K6SA95"/>
<sequence length="203" mass="20873">IIMNCLAKTKYGAVFSTYFPPERGLVVSHCKAAGWNCSISRNPAWANEDEWNLTSNLHFNLIVASPTGDAPVLSASVGGNAGGVTVPPAVKPSVFHGAPAPGPFPLQTTAPTTVSVPPAVLPAHPVPQIPTATQTYANGLSVNAPGVGMYMGGSVQRPMFAYPPTPAHASAAPAGTWGGAYVPGWAFTQPAVGAHGFARGRYQ</sequence>
<evidence type="ECO:0000313" key="1">
    <source>
        <dbReference type="EMBL" id="CUC10461.1"/>
    </source>
</evidence>
<proteinExistence type="predicted"/>
<reference evidence="1" key="1">
    <citation type="submission" date="2014-11" db="EMBL/GenBank/DDBJ databases">
        <title>Molecular phylogeny of cliff fern family Woodsiaceae with morphological implications.</title>
        <authorList>
            <person name="Shao Y.-Z."/>
            <person name="Wei R."/>
            <person name="Zhang X.-C."/>
        </authorList>
    </citation>
    <scope>NUCLEOTIDE SEQUENCE</scope>
</reference>
<name>A0A0K6SA95_9ALVE</name>
<gene>
    <name evidence="1" type="ORF">Cvel_8915.t2</name>
</gene>
<dbReference type="VEuPathDB" id="CryptoDB:Cvel_8915"/>
<dbReference type="EMBL" id="CDMZ01004085">
    <property type="protein sequence ID" value="CUC10461.1"/>
    <property type="molecule type" value="Genomic_DNA"/>
</dbReference>